<comment type="caution">
    <text evidence="19">The sequence shown here is derived from an EMBL/GenBank/DDBJ whole genome shotgun (WGS) entry which is preliminary data.</text>
</comment>
<evidence type="ECO:0000256" key="11">
    <source>
        <dbReference type="ARBA" id="ARBA00023136"/>
    </source>
</evidence>
<gene>
    <name evidence="17" type="primary">uppP</name>
    <name evidence="19" type="ORF">C8D78_3346</name>
</gene>
<comment type="function">
    <text evidence="17">Catalyzes the dephosphorylation of undecaprenyl diphosphate (UPP). Confers resistance to bacitracin.</text>
</comment>
<reference evidence="19 20" key="1">
    <citation type="submission" date="2018-10" db="EMBL/GenBank/DDBJ databases">
        <title>Genomic Encyclopedia of Type Strains, Phase IV (KMG-IV): sequencing the most valuable type-strain genomes for metagenomic binning, comparative biology and taxonomic classification.</title>
        <authorList>
            <person name="Goeker M."/>
        </authorList>
    </citation>
    <scope>NUCLEOTIDE SEQUENCE [LARGE SCALE GENOMIC DNA]</scope>
    <source>
        <strain evidence="19 20">DSM 25586</strain>
    </source>
</reference>
<dbReference type="GO" id="GO:0009252">
    <property type="term" value="P:peptidoglycan biosynthetic process"/>
    <property type="evidence" value="ECO:0007669"/>
    <property type="project" value="UniProtKB-KW"/>
</dbReference>
<dbReference type="RefSeq" id="WP_120954966.1">
    <property type="nucleotide sequence ID" value="NZ_RBIR01000009.1"/>
</dbReference>
<dbReference type="InterPro" id="IPR003824">
    <property type="entry name" value="UppP"/>
</dbReference>
<evidence type="ECO:0000256" key="3">
    <source>
        <dbReference type="ARBA" id="ARBA00012374"/>
    </source>
</evidence>
<evidence type="ECO:0000256" key="6">
    <source>
        <dbReference type="ARBA" id="ARBA00022692"/>
    </source>
</evidence>
<comment type="similarity">
    <text evidence="2 17">Belongs to the UppP family.</text>
</comment>
<keyword evidence="8 17" id="KW-0133">Cell shape</keyword>
<keyword evidence="9 17" id="KW-0573">Peptidoglycan synthesis</keyword>
<keyword evidence="5 17" id="KW-1003">Cell membrane</keyword>
<dbReference type="GO" id="GO:0005886">
    <property type="term" value="C:plasma membrane"/>
    <property type="evidence" value="ECO:0007669"/>
    <property type="project" value="UniProtKB-SubCell"/>
</dbReference>
<feature type="transmembrane region" description="Helical" evidence="17">
    <location>
        <begin position="239"/>
        <end position="257"/>
    </location>
</feature>
<dbReference type="GO" id="GO:0050380">
    <property type="term" value="F:undecaprenyl-diphosphatase activity"/>
    <property type="evidence" value="ECO:0007669"/>
    <property type="project" value="UniProtKB-UniRule"/>
</dbReference>
<evidence type="ECO:0000256" key="10">
    <source>
        <dbReference type="ARBA" id="ARBA00022989"/>
    </source>
</evidence>
<feature type="region of interest" description="Disordered" evidence="18">
    <location>
        <begin position="153"/>
        <end position="177"/>
    </location>
</feature>
<comment type="catalytic activity">
    <reaction evidence="16 17">
        <text>di-trans,octa-cis-undecaprenyl diphosphate + H2O = di-trans,octa-cis-undecaprenyl phosphate + phosphate + H(+)</text>
        <dbReference type="Rhea" id="RHEA:28094"/>
        <dbReference type="ChEBI" id="CHEBI:15377"/>
        <dbReference type="ChEBI" id="CHEBI:15378"/>
        <dbReference type="ChEBI" id="CHEBI:43474"/>
        <dbReference type="ChEBI" id="CHEBI:58405"/>
        <dbReference type="ChEBI" id="CHEBI:60392"/>
        <dbReference type="EC" id="3.6.1.27"/>
    </reaction>
</comment>
<keyword evidence="13 17" id="KW-0961">Cell wall biogenesis/degradation</keyword>
<dbReference type="GO" id="GO:0008360">
    <property type="term" value="P:regulation of cell shape"/>
    <property type="evidence" value="ECO:0007669"/>
    <property type="project" value="UniProtKB-KW"/>
</dbReference>
<evidence type="ECO:0000256" key="17">
    <source>
        <dbReference type="HAMAP-Rule" id="MF_01006"/>
    </source>
</evidence>
<dbReference type="Pfam" id="PF02673">
    <property type="entry name" value="BacA"/>
    <property type="match status" value="1"/>
</dbReference>
<evidence type="ECO:0000256" key="13">
    <source>
        <dbReference type="ARBA" id="ARBA00023316"/>
    </source>
</evidence>
<evidence type="ECO:0000256" key="15">
    <source>
        <dbReference type="ARBA" id="ARBA00032932"/>
    </source>
</evidence>
<feature type="transmembrane region" description="Helical" evidence="17">
    <location>
        <begin position="45"/>
        <end position="70"/>
    </location>
</feature>
<dbReference type="OrthoDB" id="9808289at2"/>
<sequence>MITILQAAILGLIQGVTELFPISSLGHSVILPALFGWGLDQNNPAFLTFLIATHLATAIVLFVFFLKDWIEIFKGLGRSVRDRRISAGDTYAKLGWLLIAGTIPAGVLGLVLEKPIRSLFASPLLAAGFLVVNGLVLFAAEALRRRKATPAPVSAPAAARHGSGLGSSAQELATPDPHVTASVESADMADSRLAGLSWKQAFGIGSAQAAALLPGISRSGSSMVGGLLSGLSHEHAARFSFLLATPIIGAAAVLKLPEVFNPSMADERGAFLVGAVCAAAAAWFSTKFLLRFFETKSLTPFAAYSVIGGGIYFTALLLMG</sequence>
<evidence type="ECO:0000256" key="1">
    <source>
        <dbReference type="ARBA" id="ARBA00004651"/>
    </source>
</evidence>
<keyword evidence="7 17" id="KW-0378">Hydrolase</keyword>
<dbReference type="HAMAP" id="MF_01006">
    <property type="entry name" value="Undec_diphosphatase"/>
    <property type="match status" value="1"/>
</dbReference>
<feature type="transmembrane region" description="Helical" evidence="17">
    <location>
        <begin position="91"/>
        <end position="112"/>
    </location>
</feature>
<dbReference type="GO" id="GO:0046677">
    <property type="term" value="P:response to antibiotic"/>
    <property type="evidence" value="ECO:0007669"/>
    <property type="project" value="UniProtKB-UniRule"/>
</dbReference>
<evidence type="ECO:0000256" key="12">
    <source>
        <dbReference type="ARBA" id="ARBA00023251"/>
    </source>
</evidence>
<dbReference type="EMBL" id="RBIR01000009">
    <property type="protein sequence ID" value="RKR13690.1"/>
    <property type="molecule type" value="Genomic_DNA"/>
</dbReference>
<dbReference type="EC" id="3.6.1.27" evidence="3 17"/>
<evidence type="ECO:0000313" key="20">
    <source>
        <dbReference type="Proteomes" id="UP000276055"/>
    </source>
</evidence>
<comment type="subcellular location">
    <subcellularLocation>
        <location evidence="1 17">Cell membrane</location>
        <topology evidence="1 17">Multi-pass membrane protein</topology>
    </subcellularLocation>
</comment>
<name>A0A495E9U5_9MICC</name>
<accession>A0A495E9U5</accession>
<organism evidence="19 20">
    <name type="scientific">Arthrobacter oryzae</name>
    <dbReference type="NCBI Taxonomy" id="409290"/>
    <lineage>
        <taxon>Bacteria</taxon>
        <taxon>Bacillati</taxon>
        <taxon>Actinomycetota</taxon>
        <taxon>Actinomycetes</taxon>
        <taxon>Micrococcales</taxon>
        <taxon>Micrococcaceae</taxon>
        <taxon>Arthrobacter</taxon>
    </lineage>
</organism>
<keyword evidence="11 17" id="KW-0472">Membrane</keyword>
<feature type="transmembrane region" description="Helical" evidence="17">
    <location>
        <begin position="118"/>
        <end position="140"/>
    </location>
</feature>
<dbReference type="Proteomes" id="UP000276055">
    <property type="component" value="Unassembled WGS sequence"/>
</dbReference>
<feature type="transmembrane region" description="Helical" evidence="17">
    <location>
        <begin position="269"/>
        <end position="289"/>
    </location>
</feature>
<dbReference type="PANTHER" id="PTHR30622">
    <property type="entry name" value="UNDECAPRENYL-DIPHOSPHATASE"/>
    <property type="match status" value="1"/>
</dbReference>
<evidence type="ECO:0000256" key="7">
    <source>
        <dbReference type="ARBA" id="ARBA00022801"/>
    </source>
</evidence>
<keyword evidence="12 17" id="KW-0046">Antibiotic resistance</keyword>
<dbReference type="PANTHER" id="PTHR30622:SF2">
    <property type="entry name" value="UNDECAPRENYL-DIPHOSPHATASE"/>
    <property type="match status" value="1"/>
</dbReference>
<feature type="transmembrane region" description="Helical" evidence="17">
    <location>
        <begin position="301"/>
        <end position="319"/>
    </location>
</feature>
<evidence type="ECO:0000313" key="19">
    <source>
        <dbReference type="EMBL" id="RKR13690.1"/>
    </source>
</evidence>
<dbReference type="AlphaFoldDB" id="A0A495E9U5"/>
<keyword evidence="10 17" id="KW-1133">Transmembrane helix</keyword>
<dbReference type="GO" id="GO:0071555">
    <property type="term" value="P:cell wall organization"/>
    <property type="evidence" value="ECO:0007669"/>
    <property type="project" value="UniProtKB-KW"/>
</dbReference>
<evidence type="ECO:0000256" key="8">
    <source>
        <dbReference type="ARBA" id="ARBA00022960"/>
    </source>
</evidence>
<protein>
    <recommendedName>
        <fullName evidence="4 17">Undecaprenyl-diphosphatase</fullName>
        <ecNumber evidence="3 17">3.6.1.27</ecNumber>
    </recommendedName>
    <alternativeName>
        <fullName evidence="15 17">Bacitracin resistance protein</fullName>
    </alternativeName>
    <alternativeName>
        <fullName evidence="14 17">Undecaprenyl pyrophosphate phosphatase</fullName>
    </alternativeName>
</protein>
<evidence type="ECO:0000256" key="14">
    <source>
        <dbReference type="ARBA" id="ARBA00032707"/>
    </source>
</evidence>
<keyword evidence="6 17" id="KW-0812">Transmembrane</keyword>
<evidence type="ECO:0000256" key="4">
    <source>
        <dbReference type="ARBA" id="ARBA00021581"/>
    </source>
</evidence>
<evidence type="ECO:0000256" key="18">
    <source>
        <dbReference type="SAM" id="MobiDB-lite"/>
    </source>
</evidence>
<comment type="miscellaneous">
    <text evidence="17">Bacitracin is thought to be involved in the inhibition of peptidoglycan synthesis by sequestering undecaprenyl diphosphate, thereby reducing the pool of lipid carrier available.</text>
</comment>
<evidence type="ECO:0000256" key="5">
    <source>
        <dbReference type="ARBA" id="ARBA00022475"/>
    </source>
</evidence>
<evidence type="ECO:0000256" key="16">
    <source>
        <dbReference type="ARBA" id="ARBA00047594"/>
    </source>
</evidence>
<proteinExistence type="inferred from homology"/>
<evidence type="ECO:0000256" key="9">
    <source>
        <dbReference type="ARBA" id="ARBA00022984"/>
    </source>
</evidence>
<evidence type="ECO:0000256" key="2">
    <source>
        <dbReference type="ARBA" id="ARBA00010621"/>
    </source>
</evidence>